<comment type="caution">
    <text evidence="3">The sequence shown here is derived from an EMBL/GenBank/DDBJ whole genome shotgun (WGS) entry which is preliminary data.</text>
</comment>
<reference evidence="4" key="1">
    <citation type="journal article" date="2023" name="Commun. Biol.">
        <title>Genome analysis of Parmales, the sister group of diatoms, reveals the evolutionary specialization of diatoms from phago-mixotrophs to photoautotrophs.</title>
        <authorList>
            <person name="Ban H."/>
            <person name="Sato S."/>
            <person name="Yoshikawa S."/>
            <person name="Yamada K."/>
            <person name="Nakamura Y."/>
            <person name="Ichinomiya M."/>
            <person name="Sato N."/>
            <person name="Blanc-Mathieu R."/>
            <person name="Endo H."/>
            <person name="Kuwata A."/>
            <person name="Ogata H."/>
        </authorList>
    </citation>
    <scope>NUCLEOTIDE SEQUENCE [LARGE SCALE GENOMIC DNA]</scope>
    <source>
        <strain evidence="4">NIES 3700</strain>
    </source>
</reference>
<evidence type="ECO:0000313" key="4">
    <source>
        <dbReference type="Proteomes" id="UP001165122"/>
    </source>
</evidence>
<dbReference type="SUPFAM" id="SSF48452">
    <property type="entry name" value="TPR-like"/>
    <property type="match status" value="1"/>
</dbReference>
<dbReference type="InterPro" id="IPR011990">
    <property type="entry name" value="TPR-like_helical_dom_sf"/>
</dbReference>
<organism evidence="3 4">
    <name type="scientific">Triparma laevis f. longispina</name>
    <dbReference type="NCBI Taxonomy" id="1714387"/>
    <lineage>
        <taxon>Eukaryota</taxon>
        <taxon>Sar</taxon>
        <taxon>Stramenopiles</taxon>
        <taxon>Ochrophyta</taxon>
        <taxon>Bolidophyceae</taxon>
        <taxon>Parmales</taxon>
        <taxon>Triparmaceae</taxon>
        <taxon>Triparma</taxon>
    </lineage>
</organism>
<evidence type="ECO:0000256" key="2">
    <source>
        <dbReference type="ARBA" id="ARBA00022803"/>
    </source>
</evidence>
<dbReference type="PANTHER" id="PTHR45641">
    <property type="entry name" value="TETRATRICOPEPTIDE REPEAT PROTEIN (AFU_ORTHOLOGUE AFUA_6G03870)"/>
    <property type="match status" value="1"/>
</dbReference>
<proteinExistence type="predicted"/>
<sequence length="233" mass="26705">MCPCGHPAVCRDCTLELMTRSQPCPICQGLVKLRVLAKLCSEEFFNDKSLLVVAWRRIEEQFPKPNLKDFLSIFIMGFPMKVFMENGEYEEAREAHERCLAGRMKVLGEDYKHTLMSLTNLGNVYDDCLKNYEKAMEYYERALKGGERLNGKNRPSTLMAVSNFVVIYGVQGALGKAGEYFGRVVEGFEAQLGKDHNTTKQVVQNLQLCLERIGNSERLTKMERDYQKRLSHI</sequence>
<dbReference type="Gene3D" id="1.25.40.10">
    <property type="entry name" value="Tetratricopeptide repeat domain"/>
    <property type="match status" value="1"/>
</dbReference>
<accession>A0A9W7FQI2</accession>
<dbReference type="Proteomes" id="UP001165122">
    <property type="component" value="Unassembled WGS sequence"/>
</dbReference>
<dbReference type="AlphaFoldDB" id="A0A9W7FQI2"/>
<dbReference type="PANTHER" id="PTHR45641:SF19">
    <property type="entry name" value="NEPHROCYSTIN-3"/>
    <property type="match status" value="1"/>
</dbReference>
<evidence type="ECO:0000256" key="1">
    <source>
        <dbReference type="ARBA" id="ARBA00022737"/>
    </source>
</evidence>
<protein>
    <submittedName>
        <fullName evidence="3">Uncharacterized protein</fullName>
    </submittedName>
</protein>
<gene>
    <name evidence="3" type="ORF">TrLO_g12924</name>
</gene>
<dbReference type="EMBL" id="BRXW01000250">
    <property type="protein sequence ID" value="GMI16379.1"/>
    <property type="molecule type" value="Genomic_DNA"/>
</dbReference>
<dbReference type="OrthoDB" id="1577640at2759"/>
<dbReference type="Pfam" id="PF13424">
    <property type="entry name" value="TPR_12"/>
    <property type="match status" value="1"/>
</dbReference>
<keyword evidence="2" id="KW-0802">TPR repeat</keyword>
<keyword evidence="4" id="KW-1185">Reference proteome</keyword>
<keyword evidence="1" id="KW-0677">Repeat</keyword>
<name>A0A9W7FQI2_9STRA</name>
<evidence type="ECO:0000313" key="3">
    <source>
        <dbReference type="EMBL" id="GMI16379.1"/>
    </source>
</evidence>